<reference evidence="1" key="1">
    <citation type="submission" date="2020-10" db="EMBL/GenBank/DDBJ databases">
        <authorList>
            <person name="Castelo-Branco R."/>
            <person name="Eusebio N."/>
            <person name="Adriana R."/>
            <person name="Vieira A."/>
            <person name="Brugerolle De Fraissinette N."/>
            <person name="Rezende De Castro R."/>
            <person name="Schneider M.P."/>
            <person name="Vasconcelos V."/>
            <person name="Leao P.N."/>
        </authorList>
    </citation>
    <scope>NUCLEOTIDE SEQUENCE</scope>
    <source>
        <strain evidence="1">LEGE 11480</strain>
    </source>
</reference>
<evidence type="ECO:0000313" key="1">
    <source>
        <dbReference type="EMBL" id="MBE9030067.1"/>
    </source>
</evidence>
<accession>A0A928VPB3</accession>
<evidence type="ECO:0000313" key="2">
    <source>
        <dbReference type="Proteomes" id="UP000625316"/>
    </source>
</evidence>
<dbReference type="EMBL" id="JADEXQ010000028">
    <property type="protein sequence ID" value="MBE9030067.1"/>
    <property type="molecule type" value="Genomic_DNA"/>
</dbReference>
<dbReference type="AlphaFoldDB" id="A0A928VPB3"/>
<sequence>MKRTRQDGVESLEDVQDLDQLVVDKRSSWRANSAKGRRRNRRYENRILSHADVAEYEDLAVLDEL</sequence>
<protein>
    <submittedName>
        <fullName evidence="1">Uncharacterized protein</fullName>
    </submittedName>
</protein>
<dbReference type="RefSeq" id="WP_264324894.1">
    <property type="nucleotide sequence ID" value="NZ_JADEXQ010000028.1"/>
</dbReference>
<organism evidence="1 2">
    <name type="scientific">Romeriopsis navalis LEGE 11480</name>
    <dbReference type="NCBI Taxonomy" id="2777977"/>
    <lineage>
        <taxon>Bacteria</taxon>
        <taxon>Bacillati</taxon>
        <taxon>Cyanobacteriota</taxon>
        <taxon>Cyanophyceae</taxon>
        <taxon>Leptolyngbyales</taxon>
        <taxon>Leptolyngbyaceae</taxon>
        <taxon>Romeriopsis</taxon>
        <taxon>Romeriopsis navalis</taxon>
    </lineage>
</organism>
<name>A0A928VPB3_9CYAN</name>
<dbReference type="Proteomes" id="UP000625316">
    <property type="component" value="Unassembled WGS sequence"/>
</dbReference>
<comment type="caution">
    <text evidence="1">The sequence shown here is derived from an EMBL/GenBank/DDBJ whole genome shotgun (WGS) entry which is preliminary data.</text>
</comment>
<keyword evidence="2" id="KW-1185">Reference proteome</keyword>
<gene>
    <name evidence="1" type="ORF">IQ266_10040</name>
</gene>
<proteinExistence type="predicted"/>